<evidence type="ECO:0008006" key="6">
    <source>
        <dbReference type="Google" id="ProtNLM"/>
    </source>
</evidence>
<evidence type="ECO:0000256" key="4">
    <source>
        <dbReference type="SAM" id="MobiDB-lite"/>
    </source>
</evidence>
<organism evidence="5">
    <name type="scientific">marine metagenome</name>
    <dbReference type="NCBI Taxonomy" id="408172"/>
    <lineage>
        <taxon>unclassified sequences</taxon>
        <taxon>metagenomes</taxon>
        <taxon>ecological metagenomes</taxon>
    </lineage>
</organism>
<proteinExistence type="inferred from homology"/>
<dbReference type="PANTHER" id="PTHR10746">
    <property type="entry name" value="50S RIBOSOMAL PROTEIN L4"/>
    <property type="match status" value="1"/>
</dbReference>
<protein>
    <recommendedName>
        <fullName evidence="6">50S ribosomal protein L4</fullName>
    </recommendedName>
</protein>
<sequence length="205" mass="22031">MATTLDLRAQDGSSAGTVTLDDAIFGIEPNMAVLHQVVNAQLAARRSGSANTKTRAEVQGGGAKPYRQKGTGRARQGSIRAPQFTGGGIVHGPKPRSYRQKVNKKMTRLALRSALSDRAQSERVVVVDAWRFDSPRTKDAISALQSLGLGGKVMMVIAENDDTAARSFRNLPSVHLVKAHELNAYDVLCSDWLVFTSETLPGADS</sequence>
<reference evidence="5" key="1">
    <citation type="submission" date="2018-05" db="EMBL/GenBank/DDBJ databases">
        <authorList>
            <person name="Lanie J.A."/>
            <person name="Ng W.-L."/>
            <person name="Kazmierczak K.M."/>
            <person name="Andrzejewski T.M."/>
            <person name="Davidsen T.M."/>
            <person name="Wayne K.J."/>
            <person name="Tettelin H."/>
            <person name="Glass J.I."/>
            <person name="Rusch D."/>
            <person name="Podicherti R."/>
            <person name="Tsui H.-C.T."/>
            <person name="Winkler M.E."/>
        </authorList>
    </citation>
    <scope>NUCLEOTIDE SEQUENCE</scope>
</reference>
<dbReference type="InterPro" id="IPR013005">
    <property type="entry name" value="Ribosomal_uL4-like"/>
</dbReference>
<dbReference type="GO" id="GO:0006412">
    <property type="term" value="P:translation"/>
    <property type="evidence" value="ECO:0007669"/>
    <property type="project" value="InterPro"/>
</dbReference>
<dbReference type="Gene3D" id="3.40.1370.10">
    <property type="match status" value="1"/>
</dbReference>
<dbReference type="HAMAP" id="MF_01328_B">
    <property type="entry name" value="Ribosomal_uL4_B"/>
    <property type="match status" value="1"/>
</dbReference>
<accession>A0A381RC94</accession>
<evidence type="ECO:0000256" key="3">
    <source>
        <dbReference type="ARBA" id="ARBA00023274"/>
    </source>
</evidence>
<dbReference type="AlphaFoldDB" id="A0A381RC94"/>
<keyword evidence="3" id="KW-0687">Ribonucleoprotein</keyword>
<dbReference type="NCBIfam" id="TIGR03953">
    <property type="entry name" value="rplD_bact"/>
    <property type="match status" value="1"/>
</dbReference>
<dbReference type="Pfam" id="PF00573">
    <property type="entry name" value="Ribosomal_L4"/>
    <property type="match status" value="1"/>
</dbReference>
<feature type="region of interest" description="Disordered" evidence="4">
    <location>
        <begin position="46"/>
        <end position="96"/>
    </location>
</feature>
<dbReference type="InterPro" id="IPR002136">
    <property type="entry name" value="Ribosomal_uL4"/>
</dbReference>
<dbReference type="SUPFAM" id="SSF52166">
    <property type="entry name" value="Ribosomal protein L4"/>
    <property type="match status" value="1"/>
</dbReference>
<gene>
    <name evidence="5" type="ORF">METZ01_LOCUS42249</name>
</gene>
<evidence type="ECO:0000256" key="1">
    <source>
        <dbReference type="ARBA" id="ARBA00010528"/>
    </source>
</evidence>
<evidence type="ECO:0000313" key="5">
    <source>
        <dbReference type="EMBL" id="SUZ89395.1"/>
    </source>
</evidence>
<evidence type="ECO:0000256" key="2">
    <source>
        <dbReference type="ARBA" id="ARBA00022980"/>
    </source>
</evidence>
<comment type="similarity">
    <text evidence="1">Belongs to the universal ribosomal protein uL4 family.</text>
</comment>
<dbReference type="GO" id="GO:0005840">
    <property type="term" value="C:ribosome"/>
    <property type="evidence" value="ECO:0007669"/>
    <property type="project" value="UniProtKB-KW"/>
</dbReference>
<name>A0A381RC94_9ZZZZ</name>
<keyword evidence="2" id="KW-0689">Ribosomal protein</keyword>
<dbReference type="GO" id="GO:1990904">
    <property type="term" value="C:ribonucleoprotein complex"/>
    <property type="evidence" value="ECO:0007669"/>
    <property type="project" value="UniProtKB-KW"/>
</dbReference>
<dbReference type="InterPro" id="IPR023574">
    <property type="entry name" value="Ribosomal_uL4_dom_sf"/>
</dbReference>
<dbReference type="PANTHER" id="PTHR10746:SF6">
    <property type="entry name" value="LARGE RIBOSOMAL SUBUNIT PROTEIN UL4M"/>
    <property type="match status" value="1"/>
</dbReference>
<dbReference type="EMBL" id="UINC01001816">
    <property type="protein sequence ID" value="SUZ89395.1"/>
    <property type="molecule type" value="Genomic_DNA"/>
</dbReference>
<dbReference type="GO" id="GO:0003735">
    <property type="term" value="F:structural constituent of ribosome"/>
    <property type="evidence" value="ECO:0007669"/>
    <property type="project" value="InterPro"/>
</dbReference>